<protein>
    <recommendedName>
        <fullName evidence="10">FAD-binding domain-containing protein</fullName>
    </recommendedName>
</protein>
<keyword evidence="3" id="KW-0285">Flavoprotein</keyword>
<organism evidence="8 9">
    <name type="scientific">Paramarasmius palmivorus</name>
    <dbReference type="NCBI Taxonomy" id="297713"/>
    <lineage>
        <taxon>Eukaryota</taxon>
        <taxon>Fungi</taxon>
        <taxon>Dikarya</taxon>
        <taxon>Basidiomycota</taxon>
        <taxon>Agaricomycotina</taxon>
        <taxon>Agaricomycetes</taxon>
        <taxon>Agaricomycetidae</taxon>
        <taxon>Agaricales</taxon>
        <taxon>Marasmiineae</taxon>
        <taxon>Marasmiaceae</taxon>
        <taxon>Paramarasmius</taxon>
    </lineage>
</organism>
<sequence length="549" mass="60627">MSKQPDVLIAGAGPSGLALALLLCRNGLSVRVIDQRDDFNVGSRGAGMHARTLELYKLLGILPEVEKRSTKLPPRDVYIQGQDKPISQAPLVDELPSETRFYRINSRVFRQEEHQALLREVLQNEYGCIVELSTELEGFTQHDDSVLVNIAKQGRQETVQAKWLVGADGARSNVRKQLGLTFLGESDATISSVIGDIEIEALGDVDGTNWSFWGNMKEKTAGICPYDSRGRKMAFFLLSGPRMNTDEVGKSQENIISEFREITGRDDLVFGHSYTHAVWKSNVRMANKFQEGRVFVVGDAAHVHTPAGGQFNLAWKLALAHKGLSPHSLVESYTTERVPLIATMLNLTKDIMRKARSGNASFRTLQHGFETRQLGITYRGTSSFFVDERYPIMDEEVDLYRSGLDGTVRAGDRAPEAPGLKRSASDDEDSTSIYEFFDVTSHTVLLFGRSISEIQGFLDLLAKYPRGLVKTILTLPQGSVSQSYTTSVPNHVLVDTEGHAYTNYRVEPGHTLAIVVRPDGYIGAAAQSTAGLSSYFSKDLCVDVSLPVM</sequence>
<feature type="domain" description="Phenol hydroxylase-like C-terminal dimerisation" evidence="7">
    <location>
        <begin position="493"/>
        <end position="538"/>
    </location>
</feature>
<keyword evidence="9" id="KW-1185">Reference proteome</keyword>
<dbReference type="SUPFAM" id="SSF51905">
    <property type="entry name" value="FAD/NAD(P)-binding domain"/>
    <property type="match status" value="1"/>
</dbReference>
<dbReference type="PANTHER" id="PTHR43004:SF19">
    <property type="entry name" value="BINDING MONOOXYGENASE, PUTATIVE (JCVI)-RELATED"/>
    <property type="match status" value="1"/>
</dbReference>
<comment type="similarity">
    <text evidence="2">Belongs to the PheA/TfdB FAD monooxygenase family.</text>
</comment>
<evidence type="ECO:0000259" key="7">
    <source>
        <dbReference type="Pfam" id="PF07976"/>
    </source>
</evidence>
<dbReference type="PANTHER" id="PTHR43004">
    <property type="entry name" value="TRK SYSTEM POTASSIUM UPTAKE PROTEIN"/>
    <property type="match status" value="1"/>
</dbReference>
<evidence type="ECO:0008006" key="10">
    <source>
        <dbReference type="Google" id="ProtNLM"/>
    </source>
</evidence>
<dbReference type="Gene3D" id="3.50.50.60">
    <property type="entry name" value="FAD/NAD(P)-binding domain"/>
    <property type="match status" value="1"/>
</dbReference>
<evidence type="ECO:0000256" key="4">
    <source>
        <dbReference type="ARBA" id="ARBA00022827"/>
    </source>
</evidence>
<gene>
    <name evidence="8" type="ORF">VNI00_015066</name>
</gene>
<dbReference type="AlphaFoldDB" id="A0AAW0BPQ1"/>
<dbReference type="InterPro" id="IPR036249">
    <property type="entry name" value="Thioredoxin-like_sf"/>
</dbReference>
<dbReference type="GO" id="GO:0071949">
    <property type="term" value="F:FAD binding"/>
    <property type="evidence" value="ECO:0007669"/>
    <property type="project" value="InterPro"/>
</dbReference>
<dbReference type="GO" id="GO:0016709">
    <property type="term" value="F:oxidoreductase activity, acting on paired donors, with incorporation or reduction of molecular oxygen, NAD(P)H as one donor, and incorporation of one atom of oxygen"/>
    <property type="evidence" value="ECO:0007669"/>
    <property type="project" value="UniProtKB-ARBA"/>
</dbReference>
<proteinExistence type="inferred from homology"/>
<dbReference type="Pfam" id="PF07976">
    <property type="entry name" value="Phe_hydrox_dim"/>
    <property type="match status" value="1"/>
</dbReference>
<evidence type="ECO:0000256" key="2">
    <source>
        <dbReference type="ARBA" id="ARBA00007801"/>
    </source>
</evidence>
<dbReference type="Pfam" id="PF01494">
    <property type="entry name" value="FAD_binding_3"/>
    <property type="match status" value="1"/>
</dbReference>
<comment type="caution">
    <text evidence="8">The sequence shown here is derived from an EMBL/GenBank/DDBJ whole genome shotgun (WGS) entry which is preliminary data.</text>
</comment>
<reference evidence="8 9" key="1">
    <citation type="submission" date="2024-01" db="EMBL/GenBank/DDBJ databases">
        <title>A draft genome for a cacao thread blight-causing isolate of Paramarasmius palmivorus.</title>
        <authorList>
            <person name="Baruah I.K."/>
            <person name="Bukari Y."/>
            <person name="Amoako-Attah I."/>
            <person name="Meinhardt L.W."/>
            <person name="Bailey B.A."/>
            <person name="Cohen S.P."/>
        </authorList>
    </citation>
    <scope>NUCLEOTIDE SEQUENCE [LARGE SCALE GENOMIC DNA]</scope>
    <source>
        <strain evidence="8 9">GH-12</strain>
    </source>
</reference>
<evidence type="ECO:0000256" key="3">
    <source>
        <dbReference type="ARBA" id="ARBA00022630"/>
    </source>
</evidence>
<keyword evidence="5" id="KW-0560">Oxidoreductase</keyword>
<dbReference type="PRINTS" id="PR00420">
    <property type="entry name" value="RNGMNOXGNASE"/>
</dbReference>
<dbReference type="EMBL" id="JAYKXP010000092">
    <property type="protein sequence ID" value="KAK7027980.1"/>
    <property type="molecule type" value="Genomic_DNA"/>
</dbReference>
<dbReference type="InterPro" id="IPR036188">
    <property type="entry name" value="FAD/NAD-bd_sf"/>
</dbReference>
<dbReference type="InterPro" id="IPR050641">
    <property type="entry name" value="RIFMO-like"/>
</dbReference>
<dbReference type="Proteomes" id="UP001383192">
    <property type="component" value="Unassembled WGS sequence"/>
</dbReference>
<keyword evidence="4" id="KW-0274">FAD</keyword>
<evidence type="ECO:0000313" key="8">
    <source>
        <dbReference type="EMBL" id="KAK7027980.1"/>
    </source>
</evidence>
<dbReference type="InterPro" id="IPR002938">
    <property type="entry name" value="FAD-bd"/>
</dbReference>
<dbReference type="SUPFAM" id="SSF52833">
    <property type="entry name" value="Thioredoxin-like"/>
    <property type="match status" value="1"/>
</dbReference>
<dbReference type="Gene3D" id="3.40.30.120">
    <property type="match status" value="1"/>
</dbReference>
<name>A0AAW0BPQ1_9AGAR</name>
<evidence type="ECO:0000259" key="6">
    <source>
        <dbReference type="Pfam" id="PF01494"/>
    </source>
</evidence>
<dbReference type="InterPro" id="IPR012941">
    <property type="entry name" value="Phe_hydrox_C_dim_dom"/>
</dbReference>
<dbReference type="Gene3D" id="3.30.70.2450">
    <property type="match status" value="1"/>
</dbReference>
<evidence type="ECO:0000256" key="5">
    <source>
        <dbReference type="ARBA" id="ARBA00023002"/>
    </source>
</evidence>
<evidence type="ECO:0000256" key="1">
    <source>
        <dbReference type="ARBA" id="ARBA00001974"/>
    </source>
</evidence>
<feature type="domain" description="FAD-binding" evidence="6">
    <location>
        <begin position="6"/>
        <end position="345"/>
    </location>
</feature>
<accession>A0AAW0BPQ1</accession>
<comment type="cofactor">
    <cofactor evidence="1">
        <name>FAD</name>
        <dbReference type="ChEBI" id="CHEBI:57692"/>
    </cofactor>
</comment>
<evidence type="ECO:0000313" key="9">
    <source>
        <dbReference type="Proteomes" id="UP001383192"/>
    </source>
</evidence>